<feature type="region of interest" description="Disordered" evidence="1">
    <location>
        <begin position="42"/>
        <end position="97"/>
    </location>
</feature>
<dbReference type="PANTHER" id="PTHR42339:SF1">
    <property type="entry name" value="HISTONE H1"/>
    <property type="match status" value="1"/>
</dbReference>
<dbReference type="EMBL" id="KN880568">
    <property type="protein sequence ID" value="KIY66026.1"/>
    <property type="molecule type" value="Genomic_DNA"/>
</dbReference>
<evidence type="ECO:0000313" key="4">
    <source>
        <dbReference type="Proteomes" id="UP000054007"/>
    </source>
</evidence>
<evidence type="ECO:0000259" key="2">
    <source>
        <dbReference type="Pfam" id="PF24852"/>
    </source>
</evidence>
<evidence type="ECO:0000313" key="3">
    <source>
        <dbReference type="EMBL" id="KIY66026.1"/>
    </source>
</evidence>
<dbReference type="InterPro" id="IPR056143">
    <property type="entry name" value="DUF7726"/>
</dbReference>
<dbReference type="Pfam" id="PF24852">
    <property type="entry name" value="DUF7726"/>
    <property type="match status" value="1"/>
</dbReference>
<feature type="domain" description="DUF7726" evidence="2">
    <location>
        <begin position="118"/>
        <end position="199"/>
    </location>
</feature>
<dbReference type="AlphaFoldDB" id="A0A0D7B925"/>
<dbReference type="OrthoDB" id="2592504at2759"/>
<dbReference type="PANTHER" id="PTHR42339">
    <property type="entry name" value="HISTONE H1"/>
    <property type="match status" value="1"/>
</dbReference>
<organism evidence="3 4">
    <name type="scientific">Cylindrobasidium torrendii FP15055 ss-10</name>
    <dbReference type="NCBI Taxonomy" id="1314674"/>
    <lineage>
        <taxon>Eukaryota</taxon>
        <taxon>Fungi</taxon>
        <taxon>Dikarya</taxon>
        <taxon>Basidiomycota</taxon>
        <taxon>Agaricomycotina</taxon>
        <taxon>Agaricomycetes</taxon>
        <taxon>Agaricomycetidae</taxon>
        <taxon>Agaricales</taxon>
        <taxon>Marasmiineae</taxon>
        <taxon>Physalacriaceae</taxon>
        <taxon>Cylindrobasidium</taxon>
    </lineage>
</organism>
<reference evidence="3 4" key="1">
    <citation type="journal article" date="2015" name="Fungal Genet. Biol.">
        <title>Evolution of novel wood decay mechanisms in Agaricales revealed by the genome sequences of Fistulina hepatica and Cylindrobasidium torrendii.</title>
        <authorList>
            <person name="Floudas D."/>
            <person name="Held B.W."/>
            <person name="Riley R."/>
            <person name="Nagy L.G."/>
            <person name="Koehler G."/>
            <person name="Ransdell A.S."/>
            <person name="Younus H."/>
            <person name="Chow J."/>
            <person name="Chiniquy J."/>
            <person name="Lipzen A."/>
            <person name="Tritt A."/>
            <person name="Sun H."/>
            <person name="Haridas S."/>
            <person name="LaButti K."/>
            <person name="Ohm R.A."/>
            <person name="Kues U."/>
            <person name="Blanchette R.A."/>
            <person name="Grigoriev I.V."/>
            <person name="Minto R.E."/>
            <person name="Hibbett D.S."/>
        </authorList>
    </citation>
    <scope>NUCLEOTIDE SEQUENCE [LARGE SCALE GENOMIC DNA]</scope>
    <source>
        <strain evidence="3 4">FP15055 ss-10</strain>
    </source>
</reference>
<proteinExistence type="predicted"/>
<gene>
    <name evidence="3" type="ORF">CYLTODRAFT_491815</name>
</gene>
<feature type="compositionally biased region" description="Basic and acidic residues" evidence="1">
    <location>
        <begin position="42"/>
        <end position="52"/>
    </location>
</feature>
<accession>A0A0D7B925</accession>
<protein>
    <recommendedName>
        <fullName evidence="2">DUF7726 domain-containing protein</fullName>
    </recommendedName>
</protein>
<evidence type="ECO:0000256" key="1">
    <source>
        <dbReference type="SAM" id="MobiDB-lite"/>
    </source>
</evidence>
<keyword evidence="4" id="KW-1185">Reference proteome</keyword>
<dbReference type="Proteomes" id="UP000054007">
    <property type="component" value="Unassembled WGS sequence"/>
</dbReference>
<sequence>MIRLSNGREIAPEDLPVPYILTDLKNIEYLEALEAEITAAKKAAEEGEKDNTTKPAARGSKRKRSGAAEDDDDSEREGGSKKKKSSSPKAGPSKKADSLKGADIFSIYLEGDEDGTVEIYDSCDAIRKKITIHLSNSGVTKASFLRDIARIAYPNDTPNIQSKQLTDFLSKKGATSGSTSRVFYAAYVYFEKLRLSEGKPKSAHRKKMEEEWGYQGGLPRERERQFLVPQGVVPYRNALGAVRTRRVR</sequence>
<name>A0A0D7B925_9AGAR</name>